<keyword evidence="2" id="KW-1185">Reference proteome</keyword>
<name>A0A2P5G113_TREOI</name>
<protein>
    <submittedName>
        <fullName evidence="1">Uncharacterized protein</fullName>
    </submittedName>
</protein>
<proteinExistence type="predicted"/>
<dbReference type="InParanoid" id="A0A2P5G113"/>
<comment type="caution">
    <text evidence="1">The sequence shown here is derived from an EMBL/GenBank/DDBJ whole genome shotgun (WGS) entry which is preliminary data.</text>
</comment>
<reference evidence="2" key="1">
    <citation type="submission" date="2016-06" db="EMBL/GenBank/DDBJ databases">
        <title>Parallel loss of symbiosis genes in relatives of nitrogen-fixing non-legume Parasponia.</title>
        <authorList>
            <person name="Van Velzen R."/>
            <person name="Holmer R."/>
            <person name="Bu F."/>
            <person name="Rutten L."/>
            <person name="Van Zeijl A."/>
            <person name="Liu W."/>
            <person name="Santuari L."/>
            <person name="Cao Q."/>
            <person name="Sharma T."/>
            <person name="Shen D."/>
            <person name="Roswanjaya Y."/>
            <person name="Wardhani T."/>
            <person name="Kalhor M.S."/>
            <person name="Jansen J."/>
            <person name="Van den Hoogen J."/>
            <person name="Gungor B."/>
            <person name="Hartog M."/>
            <person name="Hontelez J."/>
            <person name="Verver J."/>
            <person name="Yang W.-C."/>
            <person name="Schijlen E."/>
            <person name="Repin R."/>
            <person name="Schilthuizen M."/>
            <person name="Schranz E."/>
            <person name="Heidstra R."/>
            <person name="Miyata K."/>
            <person name="Fedorova E."/>
            <person name="Kohlen W."/>
            <person name="Bisseling T."/>
            <person name="Smit S."/>
            <person name="Geurts R."/>
        </authorList>
    </citation>
    <scope>NUCLEOTIDE SEQUENCE [LARGE SCALE GENOMIC DNA]</scope>
    <source>
        <strain evidence="2">cv. RG33-2</strain>
    </source>
</reference>
<evidence type="ECO:0000313" key="1">
    <source>
        <dbReference type="EMBL" id="POO03740.1"/>
    </source>
</evidence>
<organism evidence="1 2">
    <name type="scientific">Trema orientale</name>
    <name type="common">Charcoal tree</name>
    <name type="synonym">Celtis orientalis</name>
    <dbReference type="NCBI Taxonomy" id="63057"/>
    <lineage>
        <taxon>Eukaryota</taxon>
        <taxon>Viridiplantae</taxon>
        <taxon>Streptophyta</taxon>
        <taxon>Embryophyta</taxon>
        <taxon>Tracheophyta</taxon>
        <taxon>Spermatophyta</taxon>
        <taxon>Magnoliopsida</taxon>
        <taxon>eudicotyledons</taxon>
        <taxon>Gunneridae</taxon>
        <taxon>Pentapetalae</taxon>
        <taxon>rosids</taxon>
        <taxon>fabids</taxon>
        <taxon>Rosales</taxon>
        <taxon>Cannabaceae</taxon>
        <taxon>Trema</taxon>
    </lineage>
</organism>
<evidence type="ECO:0000313" key="2">
    <source>
        <dbReference type="Proteomes" id="UP000237000"/>
    </source>
</evidence>
<dbReference type="AlphaFoldDB" id="A0A2P5G113"/>
<gene>
    <name evidence="1" type="ORF">TorRG33x02_000440</name>
</gene>
<dbReference type="Proteomes" id="UP000237000">
    <property type="component" value="Unassembled WGS sequence"/>
</dbReference>
<dbReference type="EMBL" id="JXTC01000001">
    <property type="protein sequence ID" value="POO03740.1"/>
    <property type="molecule type" value="Genomic_DNA"/>
</dbReference>
<sequence>MPAPGKKDLLGLLDGLQQFWPKEEKEKEKDEALIKSIIFRNKSPRTTTTCTTPSTLRNIRAMQQPPNHHGLRQPPYKFVCTKKPRLYDQKLPNALQSLVQNYEDSEED</sequence>
<accession>A0A2P5G113</accession>